<name>W6ZDR0_COCMI</name>
<evidence type="ECO:0000313" key="3">
    <source>
        <dbReference type="Proteomes" id="UP000054032"/>
    </source>
</evidence>
<gene>
    <name evidence="2" type="ORF">COCMIDRAFT_24021</name>
</gene>
<accession>W6ZDR0</accession>
<evidence type="ECO:0000256" key="1">
    <source>
        <dbReference type="SAM" id="SignalP"/>
    </source>
</evidence>
<proteinExistence type="predicted"/>
<dbReference type="GeneID" id="19120532"/>
<dbReference type="RefSeq" id="XP_007685309.1">
    <property type="nucleotide sequence ID" value="XM_007687119.1"/>
</dbReference>
<keyword evidence="3" id="KW-1185">Reference proteome</keyword>
<organism evidence="2 3">
    <name type="scientific">Bipolaris oryzae ATCC 44560</name>
    <dbReference type="NCBI Taxonomy" id="930090"/>
    <lineage>
        <taxon>Eukaryota</taxon>
        <taxon>Fungi</taxon>
        <taxon>Dikarya</taxon>
        <taxon>Ascomycota</taxon>
        <taxon>Pezizomycotina</taxon>
        <taxon>Dothideomycetes</taxon>
        <taxon>Pleosporomycetidae</taxon>
        <taxon>Pleosporales</taxon>
        <taxon>Pleosporineae</taxon>
        <taxon>Pleosporaceae</taxon>
        <taxon>Bipolaris</taxon>
    </lineage>
</organism>
<dbReference type="Proteomes" id="UP000054032">
    <property type="component" value="Unassembled WGS sequence"/>
</dbReference>
<dbReference type="EMBL" id="KI963944">
    <property type="protein sequence ID" value="EUC48135.1"/>
    <property type="molecule type" value="Genomic_DNA"/>
</dbReference>
<dbReference type="OrthoDB" id="5361929at2759"/>
<dbReference type="HOGENOM" id="CLU_178665_0_0_1"/>
<reference evidence="2 3" key="1">
    <citation type="journal article" date="2013" name="PLoS Genet.">
        <title>Comparative genome structure, secondary metabolite, and effector coding capacity across Cochliobolus pathogens.</title>
        <authorList>
            <person name="Condon B.J."/>
            <person name="Leng Y."/>
            <person name="Wu D."/>
            <person name="Bushley K.E."/>
            <person name="Ohm R.A."/>
            <person name="Otillar R."/>
            <person name="Martin J."/>
            <person name="Schackwitz W."/>
            <person name="Grimwood J."/>
            <person name="MohdZainudin N."/>
            <person name="Xue C."/>
            <person name="Wang R."/>
            <person name="Manning V.A."/>
            <person name="Dhillon B."/>
            <person name="Tu Z.J."/>
            <person name="Steffenson B.J."/>
            <person name="Salamov A."/>
            <person name="Sun H."/>
            <person name="Lowry S."/>
            <person name="LaButti K."/>
            <person name="Han J."/>
            <person name="Copeland A."/>
            <person name="Lindquist E."/>
            <person name="Barry K."/>
            <person name="Schmutz J."/>
            <person name="Baker S.E."/>
            <person name="Ciuffetti L.M."/>
            <person name="Grigoriev I.V."/>
            <person name="Zhong S."/>
            <person name="Turgeon B.G."/>
        </authorList>
    </citation>
    <scope>NUCLEOTIDE SEQUENCE [LARGE SCALE GENOMIC DNA]</scope>
    <source>
        <strain evidence="2 3">ATCC 44560</strain>
    </source>
</reference>
<dbReference type="eggNOG" id="ENOG502SUZD">
    <property type="taxonomic scope" value="Eukaryota"/>
</dbReference>
<dbReference type="KEGG" id="bor:COCMIDRAFT_24021"/>
<protein>
    <submittedName>
        <fullName evidence="2">Uncharacterized protein</fullName>
    </submittedName>
</protein>
<feature type="chain" id="PRO_5004886918" evidence="1">
    <location>
        <begin position="21"/>
        <end position="103"/>
    </location>
</feature>
<dbReference type="AlphaFoldDB" id="W6ZDR0"/>
<sequence>MKFSTSAILLPIFLSTATNAWELTLWKINGQHITTNGHLPSGCVTFIYDMSSPVNRAVFSEGLIVNTFELYEEENCGGKVSYRDGQGEHSIKPPRVIKSYRAY</sequence>
<keyword evidence="1" id="KW-0732">Signal</keyword>
<feature type="signal peptide" evidence="1">
    <location>
        <begin position="1"/>
        <end position="20"/>
    </location>
</feature>
<evidence type="ECO:0000313" key="2">
    <source>
        <dbReference type="EMBL" id="EUC48135.1"/>
    </source>
</evidence>